<name>A0ABP1S1N8_9HEXA</name>
<reference evidence="2 3" key="1">
    <citation type="submission" date="2024-08" db="EMBL/GenBank/DDBJ databases">
        <authorList>
            <person name="Cucini C."/>
            <person name="Frati F."/>
        </authorList>
    </citation>
    <scope>NUCLEOTIDE SEQUENCE [LARGE SCALE GENOMIC DNA]</scope>
</reference>
<keyword evidence="1" id="KW-0472">Membrane</keyword>
<feature type="transmembrane region" description="Helical" evidence="1">
    <location>
        <begin position="41"/>
        <end position="72"/>
    </location>
</feature>
<evidence type="ECO:0000313" key="2">
    <source>
        <dbReference type="EMBL" id="CAL8141043.1"/>
    </source>
</evidence>
<keyword evidence="3" id="KW-1185">Reference proteome</keyword>
<evidence type="ECO:0000313" key="3">
    <source>
        <dbReference type="Proteomes" id="UP001642540"/>
    </source>
</evidence>
<gene>
    <name evidence="2" type="ORF">ODALV1_LOCUS28546</name>
</gene>
<comment type="caution">
    <text evidence="2">The sequence shown here is derived from an EMBL/GenBank/DDBJ whole genome shotgun (WGS) entry which is preliminary data.</text>
</comment>
<organism evidence="2 3">
    <name type="scientific">Orchesella dallaii</name>
    <dbReference type="NCBI Taxonomy" id="48710"/>
    <lineage>
        <taxon>Eukaryota</taxon>
        <taxon>Metazoa</taxon>
        <taxon>Ecdysozoa</taxon>
        <taxon>Arthropoda</taxon>
        <taxon>Hexapoda</taxon>
        <taxon>Collembola</taxon>
        <taxon>Entomobryomorpha</taxon>
        <taxon>Entomobryoidea</taxon>
        <taxon>Orchesellidae</taxon>
        <taxon>Orchesellinae</taxon>
        <taxon>Orchesella</taxon>
    </lineage>
</organism>
<keyword evidence="1" id="KW-1133">Transmembrane helix</keyword>
<proteinExistence type="predicted"/>
<keyword evidence="1" id="KW-0812">Transmembrane</keyword>
<protein>
    <submittedName>
        <fullName evidence="2">Uncharacterized protein</fullName>
    </submittedName>
</protein>
<sequence length="261" mass="29158">MAVGSAFVPFAFGACVCVGIEPTHAMLQEWLEVNISFKPKFIPFILFMAWIVSDAANTVFVMSTLCFLYLVLGRTVASGMTPQSVTKTVLPNSSKVKFSVRYNLNTRYFGVLDDMTIIRMFRTEQVINSWINSILGSILVSAHHVAYMLTLIGAAVTLLRATEEVIDGGILPLAVMLIGVFAPLCMEYAESVEISELCDKSDGFVRSCIHMTDRRTMLYKFAKSCPKLRVHTAYPFYNISRDTFPQFLSQVQEFLISILAV</sequence>
<feature type="transmembrane region" description="Helical" evidence="1">
    <location>
        <begin position="165"/>
        <end position="185"/>
    </location>
</feature>
<dbReference type="Proteomes" id="UP001642540">
    <property type="component" value="Unassembled WGS sequence"/>
</dbReference>
<dbReference type="EMBL" id="CAXLJM020000144">
    <property type="protein sequence ID" value="CAL8141043.1"/>
    <property type="molecule type" value="Genomic_DNA"/>
</dbReference>
<accession>A0ABP1S1N8</accession>
<evidence type="ECO:0000256" key="1">
    <source>
        <dbReference type="SAM" id="Phobius"/>
    </source>
</evidence>
<feature type="transmembrane region" description="Helical" evidence="1">
    <location>
        <begin position="130"/>
        <end position="159"/>
    </location>
</feature>